<dbReference type="SUPFAM" id="SSF55874">
    <property type="entry name" value="ATPase domain of HSP90 chaperone/DNA topoisomerase II/histidine kinase"/>
    <property type="match status" value="1"/>
</dbReference>
<dbReference type="Pfam" id="PF00512">
    <property type="entry name" value="HisKA"/>
    <property type="match status" value="1"/>
</dbReference>
<evidence type="ECO:0000256" key="6">
    <source>
        <dbReference type="ARBA" id="ARBA00023012"/>
    </source>
</evidence>
<reference evidence="13" key="1">
    <citation type="submission" date="2017-08" db="EMBL/GenBank/DDBJ databases">
        <title>A dynamic microbial community with high functional redundancy inhabits the cold, oxic subseafloor aquifer.</title>
        <authorList>
            <person name="Tully B.J."/>
            <person name="Wheat C.G."/>
            <person name="Glazer B.T."/>
            <person name="Huber J.A."/>
        </authorList>
    </citation>
    <scope>NUCLEOTIDE SEQUENCE [LARGE SCALE GENOMIC DNA]</scope>
</reference>
<dbReference type="Gene3D" id="1.10.287.130">
    <property type="match status" value="1"/>
</dbReference>
<dbReference type="PROSITE" id="PS51257">
    <property type="entry name" value="PROKAR_LIPOPROTEIN"/>
    <property type="match status" value="1"/>
</dbReference>
<keyword evidence="6" id="KW-0902">Two-component regulatory system</keyword>
<organism evidence="12 13">
    <name type="scientific">SAR324 cluster bacterium</name>
    <dbReference type="NCBI Taxonomy" id="2024889"/>
    <lineage>
        <taxon>Bacteria</taxon>
        <taxon>Deltaproteobacteria</taxon>
        <taxon>SAR324 cluster</taxon>
    </lineage>
</organism>
<dbReference type="InterPro" id="IPR001610">
    <property type="entry name" value="PAC"/>
</dbReference>
<feature type="domain" description="PAS" evidence="10">
    <location>
        <begin position="145"/>
        <end position="186"/>
    </location>
</feature>
<dbReference type="InterPro" id="IPR004358">
    <property type="entry name" value="Sig_transdc_His_kin-like_C"/>
</dbReference>
<dbReference type="GO" id="GO:0000155">
    <property type="term" value="F:phosphorelay sensor kinase activity"/>
    <property type="evidence" value="ECO:0007669"/>
    <property type="project" value="InterPro"/>
</dbReference>
<feature type="domain" description="PAC" evidence="11">
    <location>
        <begin position="218"/>
        <end position="270"/>
    </location>
</feature>
<protein>
    <recommendedName>
        <fullName evidence="2">histidine kinase</fullName>
        <ecNumber evidence="2">2.7.13.3</ecNumber>
    </recommendedName>
</protein>
<keyword evidence="5" id="KW-0418">Kinase</keyword>
<dbReference type="InterPro" id="IPR013767">
    <property type="entry name" value="PAS_fold"/>
</dbReference>
<dbReference type="PROSITE" id="PS50109">
    <property type="entry name" value="HIS_KIN"/>
    <property type="match status" value="1"/>
</dbReference>
<proteinExistence type="predicted"/>
<dbReference type="FunFam" id="3.30.565.10:FF:000006">
    <property type="entry name" value="Sensor histidine kinase WalK"/>
    <property type="match status" value="1"/>
</dbReference>
<evidence type="ECO:0000256" key="8">
    <source>
        <dbReference type="SAM" id="Phobius"/>
    </source>
</evidence>
<dbReference type="SMART" id="SM00387">
    <property type="entry name" value="HATPase_c"/>
    <property type="match status" value="1"/>
</dbReference>
<sequence length="802" mass="90778">MKRTLIVTCFIIYITSSCLLAVEFPKAFSPVILNDYNLSQLLPPERGLTGENSFLKKLRKLFPTIPSLVGVELNIVSNSSKDRAFSIDSKSTSSETIEFAVGKVYFFSLTSICLSAIILWLLVRLSKIKQKLVRESERHQETVQKLLRFSYAVEQSSSAMVITNTEGLIEYVNPKFTEQTGYSQEEAYHQKPNILKFGDQDNAFYQDLWKTITQGKQWVGEFHNKTKSGESYWEIASISPIVDQGGQITSFLAVKEDITHHKLYEQELQRLNLDLKRRADENLHTQAKLREHLNFLQELIDAIPMPIFYKNNQGVYIGCNRTFSSNHGLSHGEIIGKTAFNIASELQADRYKELDDELFAEGGTQQYEDKMKYADGSVHDIIFQKALFKNADGSIGGLIGVVSDVTDLNKAQGALRVKDQAIACSINAIAIADLSGRITYVNEAFLKQWQCTEDDIIGKRLQTFWKINKKNLRIFEHVLKERSWIGELRVGRGKTEILDILLSINTVQDEQEQSVCLMVSFIDITKRKKAERELKHQHDHLEELVEGRTAELSNINQCLEKVNEELKSLDQLKDGFIATVSHELRTPLASILGYAEAMIDCDLPPEQNRHFTEIIVEEAERLTLLIENILDLSCLSTGNLDIKLERVNLDVSIRRAIESIQGLSRVKEINIAYDSKDCFFFGDEDRITQVVINLLGNAVKFTPAYSRIQVEVHQGPECFIVSVKDQGPGIEEEFLEHIFQKFTQITRKGNEIKGTGLGLSISRGIIDAHQGQIWAESSSTGGMFCFSVPYQVESSYPRDLAG</sequence>
<gene>
    <name evidence="12" type="ORF">COB67_01955</name>
</gene>
<evidence type="ECO:0000256" key="2">
    <source>
        <dbReference type="ARBA" id="ARBA00012438"/>
    </source>
</evidence>
<dbReference type="Gene3D" id="3.30.565.10">
    <property type="entry name" value="Histidine kinase-like ATPase, C-terminal domain"/>
    <property type="match status" value="1"/>
</dbReference>
<dbReference type="EC" id="2.7.13.3" evidence="2"/>
<dbReference type="InterPro" id="IPR000700">
    <property type="entry name" value="PAS-assoc_C"/>
</dbReference>
<dbReference type="CDD" id="cd00082">
    <property type="entry name" value="HisKA"/>
    <property type="match status" value="1"/>
</dbReference>
<keyword evidence="3" id="KW-0597">Phosphoprotein</keyword>
<feature type="domain" description="Histidine kinase" evidence="9">
    <location>
        <begin position="579"/>
        <end position="792"/>
    </location>
</feature>
<dbReference type="InterPro" id="IPR003594">
    <property type="entry name" value="HATPase_dom"/>
</dbReference>
<dbReference type="PROSITE" id="PS50112">
    <property type="entry name" value="PAS"/>
    <property type="match status" value="2"/>
</dbReference>
<dbReference type="PANTHER" id="PTHR43711:SF31">
    <property type="entry name" value="HISTIDINE KINASE"/>
    <property type="match status" value="1"/>
</dbReference>
<dbReference type="InterPro" id="IPR036890">
    <property type="entry name" value="HATPase_C_sf"/>
</dbReference>
<dbReference type="InterPro" id="IPR036097">
    <property type="entry name" value="HisK_dim/P_sf"/>
</dbReference>
<feature type="domain" description="PAS" evidence="10">
    <location>
        <begin position="292"/>
        <end position="358"/>
    </location>
</feature>
<dbReference type="InterPro" id="IPR000014">
    <property type="entry name" value="PAS"/>
</dbReference>
<dbReference type="EMBL" id="NVSR01000005">
    <property type="protein sequence ID" value="PCI30435.1"/>
    <property type="molecule type" value="Genomic_DNA"/>
</dbReference>
<evidence type="ECO:0000259" key="11">
    <source>
        <dbReference type="PROSITE" id="PS50113"/>
    </source>
</evidence>
<feature type="transmembrane region" description="Helical" evidence="8">
    <location>
        <begin position="104"/>
        <end position="123"/>
    </location>
</feature>
<name>A0A2A4TBC8_9DELT</name>
<evidence type="ECO:0000256" key="3">
    <source>
        <dbReference type="ARBA" id="ARBA00022553"/>
    </source>
</evidence>
<dbReference type="InterPro" id="IPR050736">
    <property type="entry name" value="Sensor_HK_Regulatory"/>
</dbReference>
<evidence type="ECO:0000259" key="9">
    <source>
        <dbReference type="PROSITE" id="PS50109"/>
    </source>
</evidence>
<dbReference type="Proteomes" id="UP000218113">
    <property type="component" value="Unassembled WGS sequence"/>
</dbReference>
<evidence type="ECO:0000256" key="4">
    <source>
        <dbReference type="ARBA" id="ARBA00022679"/>
    </source>
</evidence>
<dbReference type="SMART" id="SM00091">
    <property type="entry name" value="PAS"/>
    <property type="match status" value="3"/>
</dbReference>
<dbReference type="NCBIfam" id="TIGR00229">
    <property type="entry name" value="sensory_box"/>
    <property type="match status" value="3"/>
</dbReference>
<dbReference type="Pfam" id="PF00989">
    <property type="entry name" value="PAS"/>
    <property type="match status" value="1"/>
</dbReference>
<dbReference type="SMART" id="SM00086">
    <property type="entry name" value="PAC"/>
    <property type="match status" value="3"/>
</dbReference>
<dbReference type="InterPro" id="IPR013656">
    <property type="entry name" value="PAS_4"/>
</dbReference>
<dbReference type="Pfam" id="PF13426">
    <property type="entry name" value="PAS_9"/>
    <property type="match status" value="1"/>
</dbReference>
<evidence type="ECO:0000259" key="10">
    <source>
        <dbReference type="PROSITE" id="PS50112"/>
    </source>
</evidence>
<keyword evidence="8" id="KW-0812">Transmembrane</keyword>
<dbReference type="Pfam" id="PF08448">
    <property type="entry name" value="PAS_4"/>
    <property type="match status" value="1"/>
</dbReference>
<keyword evidence="7 8" id="KW-0472">Membrane</keyword>
<dbReference type="SUPFAM" id="SSF47384">
    <property type="entry name" value="Homodimeric domain of signal transducing histidine kinase"/>
    <property type="match status" value="1"/>
</dbReference>
<feature type="domain" description="PAC" evidence="11">
    <location>
        <begin position="365"/>
        <end position="417"/>
    </location>
</feature>
<keyword evidence="4" id="KW-0808">Transferase</keyword>
<evidence type="ECO:0000256" key="7">
    <source>
        <dbReference type="ARBA" id="ARBA00023136"/>
    </source>
</evidence>
<evidence type="ECO:0000313" key="13">
    <source>
        <dbReference type="Proteomes" id="UP000218113"/>
    </source>
</evidence>
<dbReference type="Pfam" id="PF02518">
    <property type="entry name" value="HATPase_c"/>
    <property type="match status" value="1"/>
</dbReference>
<evidence type="ECO:0000256" key="5">
    <source>
        <dbReference type="ARBA" id="ARBA00022777"/>
    </source>
</evidence>
<dbReference type="PROSITE" id="PS50113">
    <property type="entry name" value="PAC"/>
    <property type="match status" value="3"/>
</dbReference>
<dbReference type="CDD" id="cd00130">
    <property type="entry name" value="PAS"/>
    <property type="match status" value="3"/>
</dbReference>
<dbReference type="Gene3D" id="3.30.450.20">
    <property type="entry name" value="PAS domain"/>
    <property type="match status" value="3"/>
</dbReference>
<dbReference type="PRINTS" id="PR00344">
    <property type="entry name" value="BCTRLSENSOR"/>
</dbReference>
<feature type="domain" description="PAC" evidence="11">
    <location>
        <begin position="484"/>
        <end position="536"/>
    </location>
</feature>
<dbReference type="AlphaFoldDB" id="A0A2A4TBC8"/>
<dbReference type="CDD" id="cd00075">
    <property type="entry name" value="HATPase"/>
    <property type="match status" value="1"/>
</dbReference>
<keyword evidence="8" id="KW-1133">Transmembrane helix</keyword>
<evidence type="ECO:0000256" key="1">
    <source>
        <dbReference type="ARBA" id="ARBA00000085"/>
    </source>
</evidence>
<comment type="catalytic activity">
    <reaction evidence="1">
        <text>ATP + protein L-histidine = ADP + protein N-phospho-L-histidine.</text>
        <dbReference type="EC" id="2.7.13.3"/>
    </reaction>
</comment>
<dbReference type="InterPro" id="IPR005467">
    <property type="entry name" value="His_kinase_dom"/>
</dbReference>
<accession>A0A2A4TBC8</accession>
<comment type="caution">
    <text evidence="12">The sequence shown here is derived from an EMBL/GenBank/DDBJ whole genome shotgun (WGS) entry which is preliminary data.</text>
</comment>
<dbReference type="SUPFAM" id="SSF55785">
    <property type="entry name" value="PYP-like sensor domain (PAS domain)"/>
    <property type="match status" value="3"/>
</dbReference>
<dbReference type="PANTHER" id="PTHR43711">
    <property type="entry name" value="TWO-COMPONENT HISTIDINE KINASE"/>
    <property type="match status" value="1"/>
</dbReference>
<dbReference type="InterPro" id="IPR035965">
    <property type="entry name" value="PAS-like_dom_sf"/>
</dbReference>
<evidence type="ECO:0000313" key="12">
    <source>
        <dbReference type="EMBL" id="PCI30435.1"/>
    </source>
</evidence>
<dbReference type="InterPro" id="IPR003661">
    <property type="entry name" value="HisK_dim/P_dom"/>
</dbReference>
<dbReference type="SMART" id="SM00388">
    <property type="entry name" value="HisKA"/>
    <property type="match status" value="1"/>
</dbReference>
<dbReference type="FunFam" id="1.10.287.130:FF:000001">
    <property type="entry name" value="Two-component sensor histidine kinase"/>
    <property type="match status" value="1"/>
</dbReference>